<sequence length="332" mass="36837">MEKGSKLLTLLAIMGGIILGISVNSTQPACAKSPIKITKMSYNLKQSGNYVSFTGNNALYTKAAPLKGAKVVKTKQQLLELNQSKAGQDTFMYLRSAYTNHHTVYYKVMSFDRKIKGWIYAGKISDIQSGLVHYAKDKKTVVGGINSFETLQNSPLNDLEKNEFYHLKYPGSKNNGSELLYQLPFWCGPDGKTKPNMKSTIKYRHDVFIIENAMTRTREGDRWLVIHDLSNTNIVGYIKDGSLIPMHSVPATEGITVNYVDKATNRPVKSVIVPFAKSPKQAGMNLKTSFFDYNGLPDGYTADDDSLGFKGNSATNAIKGATLNYFIVKQVK</sequence>
<accession>A0A0R1NS08</accession>
<dbReference type="EMBL" id="AZEB01000002">
    <property type="protein sequence ID" value="KRL23117.1"/>
    <property type="molecule type" value="Genomic_DNA"/>
</dbReference>
<comment type="caution">
    <text evidence="1">The sequence shown here is derived from an EMBL/GenBank/DDBJ whole genome shotgun (WGS) entry which is preliminary data.</text>
</comment>
<proteinExistence type="predicted"/>
<evidence type="ECO:0000313" key="2">
    <source>
        <dbReference type="Proteomes" id="UP000051439"/>
    </source>
</evidence>
<reference evidence="1 2" key="1">
    <citation type="journal article" date="2015" name="Genome Announc.">
        <title>Expanding the biotechnology potential of lactobacilli through comparative genomics of 213 strains and associated genera.</title>
        <authorList>
            <person name="Sun Z."/>
            <person name="Harris H.M."/>
            <person name="McCann A."/>
            <person name="Guo C."/>
            <person name="Argimon S."/>
            <person name="Zhang W."/>
            <person name="Yang X."/>
            <person name="Jeffery I.B."/>
            <person name="Cooney J.C."/>
            <person name="Kagawa T.F."/>
            <person name="Liu W."/>
            <person name="Song Y."/>
            <person name="Salvetti E."/>
            <person name="Wrobel A."/>
            <person name="Rasinkangas P."/>
            <person name="Parkhill J."/>
            <person name="Rea M.C."/>
            <person name="O'Sullivan O."/>
            <person name="Ritari J."/>
            <person name="Douillard F.P."/>
            <person name="Paul Ross R."/>
            <person name="Yang R."/>
            <person name="Briner A.E."/>
            <person name="Felis G.E."/>
            <person name="de Vos W.M."/>
            <person name="Barrangou R."/>
            <person name="Klaenhammer T.R."/>
            <person name="Caufield P.W."/>
            <person name="Cui Y."/>
            <person name="Zhang H."/>
            <person name="O'Toole P.W."/>
        </authorList>
    </citation>
    <scope>NUCLEOTIDE SEQUENCE [LARGE SCALE GENOMIC DNA]</scope>
    <source>
        <strain evidence="1 2">DSM 19906</strain>
    </source>
</reference>
<organism evidence="1 2">
    <name type="scientific">Lentilactobacillus kisonensis DSM 19906 = JCM 15041</name>
    <dbReference type="NCBI Taxonomy" id="1423766"/>
    <lineage>
        <taxon>Bacteria</taxon>
        <taxon>Bacillati</taxon>
        <taxon>Bacillota</taxon>
        <taxon>Bacilli</taxon>
        <taxon>Lactobacillales</taxon>
        <taxon>Lactobacillaceae</taxon>
        <taxon>Lentilactobacillus</taxon>
    </lineage>
</organism>
<protein>
    <submittedName>
        <fullName evidence="1">Uncharacterized protein</fullName>
    </submittedName>
</protein>
<dbReference type="RefSeq" id="WP_054654683.1">
    <property type="nucleotide sequence ID" value="NZ_AZEB01000002.1"/>
</dbReference>
<dbReference type="AlphaFoldDB" id="A0A0R1NS08"/>
<gene>
    <name evidence="1" type="ORF">FC98_GL001155</name>
</gene>
<keyword evidence="2" id="KW-1185">Reference proteome</keyword>
<dbReference type="Proteomes" id="UP000051439">
    <property type="component" value="Unassembled WGS sequence"/>
</dbReference>
<dbReference type="PATRIC" id="fig|1423766.4.peg.1191"/>
<evidence type="ECO:0000313" key="1">
    <source>
        <dbReference type="EMBL" id="KRL23117.1"/>
    </source>
</evidence>
<name>A0A0R1NS08_9LACO</name>